<feature type="transmembrane region" description="Helical" evidence="1">
    <location>
        <begin position="47"/>
        <end position="72"/>
    </location>
</feature>
<feature type="transmembrane region" description="Helical" evidence="1">
    <location>
        <begin position="112"/>
        <end position="131"/>
    </location>
</feature>
<keyword evidence="1" id="KW-0472">Membrane</keyword>
<feature type="transmembrane region" description="Helical" evidence="1">
    <location>
        <begin position="84"/>
        <end position="105"/>
    </location>
</feature>
<evidence type="ECO:0000313" key="2">
    <source>
        <dbReference type="EMBL" id="PKY98621.1"/>
    </source>
</evidence>
<protein>
    <recommendedName>
        <fullName evidence="4">Prepilin peptidase</fullName>
    </recommendedName>
</protein>
<evidence type="ECO:0000313" key="3">
    <source>
        <dbReference type="Proteomes" id="UP000234778"/>
    </source>
</evidence>
<gene>
    <name evidence="2" type="ORF">CYJ26_05830</name>
</gene>
<dbReference type="GeneID" id="81708449"/>
<sequence length="261" mass="27026">MDTLLPAILSLTVSLALTTAVAWPASRTVVRYTARLRPELGTSPTRLRARVTACCLLVHAAVLAALVLRQALDDGTPGVGARTGLALAASPVAVLVTLACACDVLCLRLPNLLLGLAAVPLVLCHLLRAWVMAAEVSDPCLWAADRQECQAVEAVHPADAPGYWPILAPLLVSAALTIALAVVSRLSHQIGPGDVKLLALLTFALAPFTAAGQVYALYLGLGAAGIAAGFRIALGRADRRTPIPLGPFLLGGYAVAWCLAL</sequence>
<feature type="transmembrane region" description="Helical" evidence="1">
    <location>
        <begin position="163"/>
        <end position="183"/>
    </location>
</feature>
<proteinExistence type="predicted"/>
<organism evidence="2 3">
    <name type="scientific">Actinomyces urogenitalis</name>
    <dbReference type="NCBI Taxonomy" id="103621"/>
    <lineage>
        <taxon>Bacteria</taxon>
        <taxon>Bacillati</taxon>
        <taxon>Actinomycetota</taxon>
        <taxon>Actinomycetes</taxon>
        <taxon>Actinomycetales</taxon>
        <taxon>Actinomycetaceae</taxon>
        <taxon>Actinomyces</taxon>
    </lineage>
</organism>
<accession>A0A2I1KSM2</accession>
<dbReference type="AlphaFoldDB" id="A0A2I1KSM2"/>
<evidence type="ECO:0000256" key="1">
    <source>
        <dbReference type="SAM" id="Phobius"/>
    </source>
</evidence>
<dbReference type="RefSeq" id="WP_006548359.1">
    <property type="nucleotide sequence ID" value="NZ_CP136961.1"/>
</dbReference>
<reference evidence="2 3" key="1">
    <citation type="submission" date="2017-12" db="EMBL/GenBank/DDBJ databases">
        <title>Phylogenetic diversity of female urinary microbiome.</title>
        <authorList>
            <person name="Thomas-White K."/>
            <person name="Wolfe A.J."/>
        </authorList>
    </citation>
    <scope>NUCLEOTIDE SEQUENCE [LARGE SCALE GENOMIC DNA]</scope>
    <source>
        <strain evidence="2 3">UMB0319</strain>
    </source>
</reference>
<keyword evidence="1" id="KW-1133">Transmembrane helix</keyword>
<keyword evidence="1" id="KW-0812">Transmembrane</keyword>
<dbReference type="Proteomes" id="UP000234778">
    <property type="component" value="Unassembled WGS sequence"/>
</dbReference>
<dbReference type="EMBL" id="PKHA01000005">
    <property type="protein sequence ID" value="PKY98621.1"/>
    <property type="molecule type" value="Genomic_DNA"/>
</dbReference>
<feature type="transmembrane region" description="Helical" evidence="1">
    <location>
        <begin position="6"/>
        <end position="26"/>
    </location>
</feature>
<name>A0A2I1KSM2_9ACTO</name>
<comment type="caution">
    <text evidence="2">The sequence shown here is derived from an EMBL/GenBank/DDBJ whole genome shotgun (WGS) entry which is preliminary data.</text>
</comment>
<feature type="transmembrane region" description="Helical" evidence="1">
    <location>
        <begin position="195"/>
        <end position="211"/>
    </location>
</feature>
<evidence type="ECO:0008006" key="4">
    <source>
        <dbReference type="Google" id="ProtNLM"/>
    </source>
</evidence>